<dbReference type="InterPro" id="IPR001265">
    <property type="entry name" value="Formin_Cappuccino_subfam"/>
</dbReference>
<dbReference type="PRINTS" id="PR00828">
    <property type="entry name" value="FORMIN"/>
</dbReference>
<keyword evidence="5" id="KW-1185">Reference proteome</keyword>
<dbReference type="GO" id="GO:0030041">
    <property type="term" value="P:actin filament polymerization"/>
    <property type="evidence" value="ECO:0007669"/>
    <property type="project" value="TreeGrafter"/>
</dbReference>
<dbReference type="GO" id="GO:0003779">
    <property type="term" value="F:actin binding"/>
    <property type="evidence" value="ECO:0007669"/>
    <property type="project" value="InterPro"/>
</dbReference>
<dbReference type="KEGG" id="hazt:108664668"/>
<evidence type="ECO:0000313" key="5">
    <source>
        <dbReference type="Proteomes" id="UP000694843"/>
    </source>
</evidence>
<dbReference type="InterPro" id="IPR015425">
    <property type="entry name" value="FH2_Formin"/>
</dbReference>
<dbReference type="SMART" id="SM00498">
    <property type="entry name" value="FH2"/>
    <property type="match status" value="1"/>
</dbReference>
<feature type="region of interest" description="Disordered" evidence="2">
    <location>
        <begin position="949"/>
        <end position="973"/>
    </location>
</feature>
<feature type="coiled-coil region" evidence="1">
    <location>
        <begin position="826"/>
        <end position="860"/>
    </location>
</feature>
<dbReference type="GeneID" id="108664668"/>
<feature type="non-terminal residue" evidence="6">
    <location>
        <position position="1"/>
    </location>
</feature>
<dbReference type="GO" id="GO:0031267">
    <property type="term" value="F:small GTPase binding"/>
    <property type="evidence" value="ECO:0007669"/>
    <property type="project" value="InterPro"/>
</dbReference>
<dbReference type="RefSeq" id="XP_018006820.1">
    <property type="nucleotide sequence ID" value="XM_018151331.1"/>
</dbReference>
<dbReference type="Gene3D" id="1.10.238.150">
    <property type="entry name" value="Formin, FH3 diaphanous domain"/>
    <property type="match status" value="1"/>
</dbReference>
<sequence>IRVKFREMIAEMNIADTSSMLTMPIDKMKLMLKNNNKITTQGQNKLDSPSDYIDYLERDDLSPKNILRTLESLQVSLRSNKIQFLSDFAQNGGLKRLLSILNECYRRGSQQWDPIEHEAIKCLREICNNIIGIKAFFSHKEAFTVLAHSLNPTKSTIMLEVVKLMCSFSLPMWHEHGLEGHSEVLGAITAVADFKKQERFYPIIEGLRISDEEGHNKNSDALKLNCLCLVNSLINFVPDDNLDFRIHLRNEFMRTGLQDLLESLSTSTHIDIKRQLEIFNKYRTEDFEDWQDRFFNHIDDIDDLGRCFEIVRNQVQDSECELQLLSILQHLAFIRDEEGVRSSYYRLIEECVTQIVLHRDGCDPDFRSTRRFDLKVDHLVEQLKKESQAKGQTIALEYQKQLDDALSEKHKLEAELAQSRAKIEDLQKFGAQGDPSKKGGLMVVPGLSEAIGRGLPPPPPPVPGGGPPPPPPPPGMGGPPPPPPPPGGFRGPPPPPMPGSSAPPPPPMPGGPRPPPPPGGPGFGPPPPPGGPRLAAPAGLPHGMTLRRASIKPEAQTKRLQWNKVTPQKMSEKSVWVKLNKKEPNIKKQVLETLGANFAVKQVKKKAVDGAEKSVKREKELRVLDTKTNQNLSIALRGQYKHLSLEEIRLAILRCDEQVLCLDSSGCLDSAAIQTLISSLPDHDVINKVVALEDDPDDLAEGEKFLHTIGRIKKFVPILRNMAFKVEYPQMLEDVRRDIVNTRAALEELMNSKKFERVLYYILEFGNVLNSGSRNADTIGFDISFLPKLANTKDVDGQTLLHYLAETMINEEPESADFEDGLLHFAAAERVNVDQVKANLAKMKKEINNIGNDLQRHHKQDPEDRFREKFEEFYEKADGEVSLQETSLEMMLKCYKTVSEIFTFEVSKYALEDFFKDFNEFIALYSRCKEDLIRRQEKKRRDEEAAARAELERADRADRDTRQRALQDVTNDQTNTEVMDQLVQLINTGQVFDVMGRRRRQPKSAAERRAEQLNRSRSRSGLTSPSSSSKLSAAPDTLDGLLSGADENGMLPRKSRPRERRAPGLPTGLESRDRLVESSAGGAPTNGGDQAALLQRLRDL</sequence>
<dbReference type="SMART" id="SM01140">
    <property type="entry name" value="Drf_GBD"/>
    <property type="match status" value="1"/>
</dbReference>
<dbReference type="AlphaFoldDB" id="A0A8B7MZV8"/>
<feature type="domain" description="FH2" evidence="4">
    <location>
        <begin position="547"/>
        <end position="951"/>
    </location>
</feature>
<protein>
    <submittedName>
        <fullName evidence="6">Protein diaphanous</fullName>
    </submittedName>
</protein>
<dbReference type="InterPro" id="IPR011989">
    <property type="entry name" value="ARM-like"/>
</dbReference>
<feature type="region of interest" description="Disordered" evidence="2">
    <location>
        <begin position="448"/>
        <end position="540"/>
    </location>
</feature>
<reference evidence="6" key="1">
    <citation type="submission" date="2025-08" db="UniProtKB">
        <authorList>
            <consortium name="RefSeq"/>
        </authorList>
    </citation>
    <scope>IDENTIFICATION</scope>
    <source>
        <tissue evidence="6">Whole organism</tissue>
    </source>
</reference>
<dbReference type="InterPro" id="IPR010472">
    <property type="entry name" value="FH3_dom"/>
</dbReference>
<proteinExistence type="predicted"/>
<evidence type="ECO:0000313" key="6">
    <source>
        <dbReference type="RefSeq" id="XP_018006820.1"/>
    </source>
</evidence>
<gene>
    <name evidence="6" type="primary">LOC108664668</name>
</gene>
<dbReference type="CTD" id="35340"/>
<dbReference type="GO" id="GO:0008017">
    <property type="term" value="F:microtubule binding"/>
    <property type="evidence" value="ECO:0007669"/>
    <property type="project" value="InterPro"/>
</dbReference>
<feature type="compositionally biased region" description="Low complexity" evidence="2">
    <location>
        <begin position="1019"/>
        <end position="1032"/>
    </location>
</feature>
<feature type="compositionally biased region" description="Basic and acidic residues" evidence="2">
    <location>
        <begin position="949"/>
        <end position="965"/>
    </location>
</feature>
<dbReference type="Gene3D" id="1.20.58.2220">
    <property type="entry name" value="Formin, FH2 domain"/>
    <property type="match status" value="1"/>
</dbReference>
<evidence type="ECO:0000259" key="4">
    <source>
        <dbReference type="PROSITE" id="PS51444"/>
    </source>
</evidence>
<dbReference type="OMA" id="WEVKNPM"/>
<evidence type="ECO:0000256" key="2">
    <source>
        <dbReference type="SAM" id="MobiDB-lite"/>
    </source>
</evidence>
<dbReference type="InterPro" id="IPR014768">
    <property type="entry name" value="GBD/FH3_dom"/>
</dbReference>
<dbReference type="InterPro" id="IPR051412">
    <property type="entry name" value="Formin_Homology_Diaphanous_sf"/>
</dbReference>
<organism evidence="5 6">
    <name type="scientific">Hyalella azteca</name>
    <name type="common">Amphipod</name>
    <dbReference type="NCBI Taxonomy" id="294128"/>
    <lineage>
        <taxon>Eukaryota</taxon>
        <taxon>Metazoa</taxon>
        <taxon>Ecdysozoa</taxon>
        <taxon>Arthropoda</taxon>
        <taxon>Crustacea</taxon>
        <taxon>Multicrustacea</taxon>
        <taxon>Malacostraca</taxon>
        <taxon>Eumalacostraca</taxon>
        <taxon>Peracarida</taxon>
        <taxon>Amphipoda</taxon>
        <taxon>Senticaudata</taxon>
        <taxon>Talitrida</taxon>
        <taxon>Talitroidea</taxon>
        <taxon>Hyalellidae</taxon>
        <taxon>Hyalella</taxon>
    </lineage>
</organism>
<feature type="compositionally biased region" description="Basic and acidic residues" evidence="2">
    <location>
        <begin position="1005"/>
        <end position="1014"/>
    </location>
</feature>
<dbReference type="OrthoDB" id="1104827at2759"/>
<dbReference type="PROSITE" id="PS51444">
    <property type="entry name" value="FH2"/>
    <property type="match status" value="1"/>
</dbReference>
<dbReference type="Gene3D" id="1.25.10.10">
    <property type="entry name" value="Leucine-rich Repeat Variant"/>
    <property type="match status" value="1"/>
</dbReference>
<feature type="region of interest" description="Disordered" evidence="2">
    <location>
        <begin position="994"/>
        <end position="1100"/>
    </location>
</feature>
<dbReference type="Proteomes" id="UP000694843">
    <property type="component" value="Unplaced"/>
</dbReference>
<dbReference type="Pfam" id="PF06367">
    <property type="entry name" value="Drf_FH3"/>
    <property type="match status" value="1"/>
</dbReference>
<dbReference type="PROSITE" id="PS51232">
    <property type="entry name" value="GBD_FH3"/>
    <property type="match status" value="1"/>
</dbReference>
<dbReference type="GO" id="GO:0045010">
    <property type="term" value="P:actin nucleation"/>
    <property type="evidence" value="ECO:0007669"/>
    <property type="project" value="InterPro"/>
</dbReference>
<dbReference type="SUPFAM" id="SSF101447">
    <property type="entry name" value="Formin homology 2 domain (FH2 domain)"/>
    <property type="match status" value="1"/>
</dbReference>
<evidence type="ECO:0000256" key="1">
    <source>
        <dbReference type="SAM" id="Coils"/>
    </source>
</evidence>
<dbReference type="InterPro" id="IPR016024">
    <property type="entry name" value="ARM-type_fold"/>
</dbReference>
<dbReference type="GO" id="GO:0005884">
    <property type="term" value="C:actin filament"/>
    <property type="evidence" value="ECO:0007669"/>
    <property type="project" value="InterPro"/>
</dbReference>
<dbReference type="InterPro" id="IPR010473">
    <property type="entry name" value="GTPase-bd"/>
</dbReference>
<name>A0A8B7MZV8_HYAAZ</name>
<dbReference type="InterPro" id="IPR042201">
    <property type="entry name" value="FH2_Formin_sf"/>
</dbReference>
<dbReference type="Gene3D" id="1.20.58.630">
    <property type="match status" value="1"/>
</dbReference>
<dbReference type="PANTHER" id="PTHR45691:SF1">
    <property type="entry name" value="FH2 DOMAIN-CONTAINING PROTEIN 1-RELATED"/>
    <property type="match status" value="1"/>
</dbReference>
<accession>A0A8B7MZV8</accession>
<feature type="domain" description="GBD/FH3" evidence="3">
    <location>
        <begin position="1"/>
        <end position="363"/>
    </location>
</feature>
<feature type="coiled-coil region" evidence="1">
    <location>
        <begin position="395"/>
        <end position="429"/>
    </location>
</feature>
<dbReference type="SMART" id="SM01139">
    <property type="entry name" value="Drf_FH3"/>
    <property type="match status" value="1"/>
</dbReference>
<evidence type="ECO:0000259" key="3">
    <source>
        <dbReference type="PROSITE" id="PS51232"/>
    </source>
</evidence>
<dbReference type="Pfam" id="PF06371">
    <property type="entry name" value="Drf_GBD"/>
    <property type="match status" value="1"/>
</dbReference>
<dbReference type="Pfam" id="PF02181">
    <property type="entry name" value="FH2"/>
    <property type="match status" value="1"/>
</dbReference>
<dbReference type="SUPFAM" id="SSF48371">
    <property type="entry name" value="ARM repeat"/>
    <property type="match status" value="1"/>
</dbReference>
<dbReference type="PANTHER" id="PTHR45691">
    <property type="entry name" value="PROTEIN DIAPHANOUS"/>
    <property type="match status" value="1"/>
</dbReference>
<dbReference type="Gene3D" id="6.10.30.30">
    <property type="match status" value="1"/>
</dbReference>
<feature type="compositionally biased region" description="Pro residues" evidence="2">
    <location>
        <begin position="455"/>
        <end position="531"/>
    </location>
</feature>
<keyword evidence="1" id="KW-0175">Coiled coil</keyword>